<evidence type="ECO:0000259" key="1">
    <source>
        <dbReference type="Pfam" id="PF01551"/>
    </source>
</evidence>
<evidence type="ECO:0000313" key="3">
    <source>
        <dbReference type="Proteomes" id="UP000268908"/>
    </source>
</evidence>
<dbReference type="PANTHER" id="PTHR21666:SF270">
    <property type="entry name" value="MUREIN HYDROLASE ACTIVATOR ENVC"/>
    <property type="match status" value="1"/>
</dbReference>
<comment type="caution">
    <text evidence="2">The sequence shown here is derived from an EMBL/GenBank/DDBJ whole genome shotgun (WGS) entry which is preliminary data.</text>
</comment>
<dbReference type="Pfam" id="PF01551">
    <property type="entry name" value="Peptidase_M23"/>
    <property type="match status" value="1"/>
</dbReference>
<name>A0A497XEK5_9PROT</name>
<keyword evidence="3" id="KW-1185">Reference proteome</keyword>
<accession>A0A497XEK5</accession>
<dbReference type="CDD" id="cd12797">
    <property type="entry name" value="M23_peptidase"/>
    <property type="match status" value="1"/>
</dbReference>
<dbReference type="InterPro" id="IPR011055">
    <property type="entry name" value="Dup_hybrid_motif"/>
</dbReference>
<dbReference type="InterPro" id="IPR016047">
    <property type="entry name" value="M23ase_b-sheet_dom"/>
</dbReference>
<dbReference type="PANTHER" id="PTHR21666">
    <property type="entry name" value="PEPTIDASE-RELATED"/>
    <property type="match status" value="1"/>
</dbReference>
<gene>
    <name evidence="2" type="ORF">DFR35_1289</name>
</gene>
<organism evidence="2 3">
    <name type="scientific">Sulfurisoma sediminicola</name>
    <dbReference type="NCBI Taxonomy" id="1381557"/>
    <lineage>
        <taxon>Bacteria</taxon>
        <taxon>Pseudomonadati</taxon>
        <taxon>Pseudomonadota</taxon>
        <taxon>Betaproteobacteria</taxon>
        <taxon>Nitrosomonadales</taxon>
        <taxon>Sterolibacteriaceae</taxon>
        <taxon>Sulfurisoma</taxon>
    </lineage>
</organism>
<protein>
    <submittedName>
        <fullName evidence="2">Peptidase M23-like protein</fullName>
    </submittedName>
</protein>
<sequence>MHPMVTTAQVPQPLRLLAAGTVAGMLGWLVALAVSATALPAFASPASPAEKVGIRYLAQGKKVIPVSVRIGDWEITDIKLPDLVATNAQEPPVTVEQVEVVVKAAGAEALRLTISGKPLADAIVEFADIVNNQQRPLPALQLAYGNIALPEGKVSDNGTLAGGQSLVLPLSKIAFVHLVGHTKVDELEIRLTVATGGERTVAAFPVALTPYQVTGRYMFPLKGDVQMAFLPLSYIHHRAAASQEFAMDLVGANQKDAASFTDISRPNPMALTDYGIWGREVHAVGDGLVVETGDRFPEKLMSDPVKFNQPDYVRGVLKELIPQIGWTNAVAGNYVVIDHFNGEFSVYCHLQEGSIRVRTGDKARKGMVIARVGNTGNSSAPHLHFQLMDGQSFFTANGLPMMFGNVPARAMIVDYPVTANTLSFSDSIFYTVP</sequence>
<dbReference type="OrthoDB" id="5489603at2"/>
<reference evidence="2 3" key="1">
    <citation type="submission" date="2018-10" db="EMBL/GenBank/DDBJ databases">
        <title>Genomic Encyclopedia of Type Strains, Phase IV (KMG-IV): sequencing the most valuable type-strain genomes for metagenomic binning, comparative biology and taxonomic classification.</title>
        <authorList>
            <person name="Goeker M."/>
        </authorList>
    </citation>
    <scope>NUCLEOTIDE SEQUENCE [LARGE SCALE GENOMIC DNA]</scope>
    <source>
        <strain evidence="2 3">DSM 26916</strain>
    </source>
</reference>
<proteinExistence type="predicted"/>
<evidence type="ECO:0000313" key="2">
    <source>
        <dbReference type="EMBL" id="RLJ64648.1"/>
    </source>
</evidence>
<dbReference type="InterPro" id="IPR050570">
    <property type="entry name" value="Cell_wall_metabolism_enzyme"/>
</dbReference>
<dbReference type="EMBL" id="RCCI01000005">
    <property type="protein sequence ID" value="RLJ64648.1"/>
    <property type="molecule type" value="Genomic_DNA"/>
</dbReference>
<dbReference type="AlphaFoldDB" id="A0A497XEK5"/>
<dbReference type="Gene3D" id="2.70.70.10">
    <property type="entry name" value="Glucose Permease (Domain IIA)"/>
    <property type="match status" value="1"/>
</dbReference>
<feature type="domain" description="M23ase beta-sheet core" evidence="1">
    <location>
        <begin position="321"/>
        <end position="390"/>
    </location>
</feature>
<dbReference type="GO" id="GO:0004222">
    <property type="term" value="F:metalloendopeptidase activity"/>
    <property type="evidence" value="ECO:0007669"/>
    <property type="project" value="TreeGrafter"/>
</dbReference>
<dbReference type="SUPFAM" id="SSF51261">
    <property type="entry name" value="Duplicated hybrid motif"/>
    <property type="match status" value="1"/>
</dbReference>
<dbReference type="Proteomes" id="UP000268908">
    <property type="component" value="Unassembled WGS sequence"/>
</dbReference>